<dbReference type="AlphaFoldDB" id="A0A074YI67"/>
<dbReference type="HOGENOM" id="CLU_1669048_0_0_1"/>
<sequence>MGAVVAAVSTPLAAVALIATPIVLIFVAPRLGSIDSIDGPHNQNIVQRDFIAVLAPQNTAYNPNFAVAGVSPYLPMSKTVTMRLRATAVEDLPSEEDVRAFMAVGMGKGVPSEEEMKRFLGDGAATILIGGIGEFRTAEPSSMVTVTSSAAVVECTGL</sequence>
<dbReference type="GeneID" id="25365972"/>
<feature type="transmembrane region" description="Helical" evidence="1">
    <location>
        <begin position="6"/>
        <end position="27"/>
    </location>
</feature>
<dbReference type="InParanoid" id="A0A074YI67"/>
<keyword evidence="3" id="KW-1185">Reference proteome</keyword>
<gene>
    <name evidence="2" type="ORF">AUEXF2481DRAFT_37922</name>
</gene>
<keyword evidence="1" id="KW-1133">Transmembrane helix</keyword>
<dbReference type="RefSeq" id="XP_013345890.1">
    <property type="nucleotide sequence ID" value="XM_013490436.1"/>
</dbReference>
<dbReference type="OrthoDB" id="3906308at2759"/>
<protein>
    <submittedName>
        <fullName evidence="2">Uncharacterized protein</fullName>
    </submittedName>
</protein>
<dbReference type="Proteomes" id="UP000030641">
    <property type="component" value="Unassembled WGS sequence"/>
</dbReference>
<keyword evidence="1" id="KW-0472">Membrane</keyword>
<evidence type="ECO:0000256" key="1">
    <source>
        <dbReference type="SAM" id="Phobius"/>
    </source>
</evidence>
<proteinExistence type="predicted"/>
<reference evidence="2 3" key="1">
    <citation type="journal article" date="2014" name="BMC Genomics">
        <title>Genome sequencing of four Aureobasidium pullulans varieties: biotechnological potential, stress tolerance, and description of new species.</title>
        <authorList>
            <person name="Gostin Ar C."/>
            <person name="Ohm R.A."/>
            <person name="Kogej T."/>
            <person name="Sonjak S."/>
            <person name="Turk M."/>
            <person name="Zajc J."/>
            <person name="Zalar P."/>
            <person name="Grube M."/>
            <person name="Sun H."/>
            <person name="Han J."/>
            <person name="Sharma A."/>
            <person name="Chiniquy J."/>
            <person name="Ngan C.Y."/>
            <person name="Lipzen A."/>
            <person name="Barry K."/>
            <person name="Grigoriev I.V."/>
            <person name="Gunde-Cimerman N."/>
        </authorList>
    </citation>
    <scope>NUCLEOTIDE SEQUENCE [LARGE SCALE GENOMIC DNA]</scope>
    <source>
        <strain evidence="2 3">EXF-2481</strain>
    </source>
</reference>
<organism evidence="2 3">
    <name type="scientific">Aureobasidium subglaciale (strain EXF-2481)</name>
    <name type="common">Aureobasidium pullulans var. subglaciale</name>
    <dbReference type="NCBI Taxonomy" id="1043005"/>
    <lineage>
        <taxon>Eukaryota</taxon>
        <taxon>Fungi</taxon>
        <taxon>Dikarya</taxon>
        <taxon>Ascomycota</taxon>
        <taxon>Pezizomycotina</taxon>
        <taxon>Dothideomycetes</taxon>
        <taxon>Dothideomycetidae</taxon>
        <taxon>Dothideales</taxon>
        <taxon>Saccotheciaceae</taxon>
        <taxon>Aureobasidium</taxon>
    </lineage>
</organism>
<evidence type="ECO:0000313" key="2">
    <source>
        <dbReference type="EMBL" id="KEQ97405.1"/>
    </source>
</evidence>
<dbReference type="EMBL" id="KL584754">
    <property type="protein sequence ID" value="KEQ97405.1"/>
    <property type="molecule type" value="Genomic_DNA"/>
</dbReference>
<accession>A0A074YI67</accession>
<evidence type="ECO:0000313" key="3">
    <source>
        <dbReference type="Proteomes" id="UP000030641"/>
    </source>
</evidence>
<name>A0A074YI67_AURSE</name>
<keyword evidence="1" id="KW-0812">Transmembrane</keyword>